<protein>
    <submittedName>
        <fullName evidence="1">Uncharacterized protein</fullName>
    </submittedName>
</protein>
<proteinExistence type="predicted"/>
<name>A0A4E0QAI0_9EURY</name>
<reference evidence="1 2" key="1">
    <citation type="submission" date="2017-11" db="EMBL/GenBank/DDBJ databases">
        <title>Isolation and Characterization of Methanogenic Archaea from Saline Meromictic Lake at Siberia.</title>
        <authorList>
            <person name="Shen Y."/>
            <person name="Huang H.-H."/>
            <person name="Lai M.-C."/>
            <person name="Chen S.-C."/>
        </authorList>
    </citation>
    <scope>NUCLEOTIDE SEQUENCE [LARGE SCALE GENOMIC DNA]</scope>
    <source>
        <strain evidence="1 2">SY-01</strain>
    </source>
</reference>
<comment type="caution">
    <text evidence="1">The sequence shown here is derived from an EMBL/GenBank/DDBJ whole genome shotgun (WGS) entry which is preliminary data.</text>
</comment>
<dbReference type="EMBL" id="PGGK01000005">
    <property type="protein sequence ID" value="TGC09457.1"/>
    <property type="molecule type" value="Genomic_DNA"/>
</dbReference>
<dbReference type="RefSeq" id="WP_135389496.1">
    <property type="nucleotide sequence ID" value="NZ_PGGK01000005.1"/>
</dbReference>
<keyword evidence="2" id="KW-1185">Reference proteome</keyword>
<gene>
    <name evidence="1" type="ORF">CUN85_06405</name>
</gene>
<evidence type="ECO:0000313" key="1">
    <source>
        <dbReference type="EMBL" id="TGC09457.1"/>
    </source>
</evidence>
<dbReference type="OrthoDB" id="374061at2157"/>
<evidence type="ECO:0000313" key="2">
    <source>
        <dbReference type="Proteomes" id="UP000297295"/>
    </source>
</evidence>
<dbReference type="AlphaFoldDB" id="A0A4E0QAI0"/>
<accession>A0A4E0QAI0</accession>
<organism evidence="1 2">
    <name type="scientific">Methanolobus halotolerans</name>
    <dbReference type="NCBI Taxonomy" id="2052935"/>
    <lineage>
        <taxon>Archaea</taxon>
        <taxon>Methanobacteriati</taxon>
        <taxon>Methanobacteriota</taxon>
        <taxon>Stenosarchaea group</taxon>
        <taxon>Methanomicrobia</taxon>
        <taxon>Methanosarcinales</taxon>
        <taxon>Methanosarcinaceae</taxon>
        <taxon>Methanolobus</taxon>
    </lineage>
</organism>
<dbReference type="Proteomes" id="UP000297295">
    <property type="component" value="Unassembled WGS sequence"/>
</dbReference>
<sequence>MAEAMTVETIIQAYWDIKGYWTKMRVPIKVGGWTDIDVVAYNPMKKELVLAESKVRSTKHTIRAYTEELADSGVNFLDFDRKYGKSYKTTGKLYYLSFIEKIDNDFLDLVFDKLGIPKDDIKISIHFVSNYYVKEALLESAQNEIRDEINKHISSPYFVDRVLVQTTFDVLCDIISEEEKSIVGRRYGHPVLDIAREINRYMHPDIHLINSREVAYKPRCKEEIKKCLRDRISKSFGNL</sequence>